<dbReference type="EMBL" id="BTSY01000004">
    <property type="protein sequence ID" value="GMT22397.1"/>
    <property type="molecule type" value="Genomic_DNA"/>
</dbReference>
<evidence type="ECO:0000256" key="3">
    <source>
        <dbReference type="ARBA" id="ARBA00023170"/>
    </source>
</evidence>
<evidence type="ECO:0000256" key="1">
    <source>
        <dbReference type="ARBA" id="ARBA00023015"/>
    </source>
</evidence>
<dbReference type="GO" id="GO:0005634">
    <property type="term" value="C:nucleus"/>
    <property type="evidence" value="ECO:0007669"/>
    <property type="project" value="TreeGrafter"/>
</dbReference>
<keyword evidence="6" id="KW-1185">Reference proteome</keyword>
<keyword evidence="2" id="KW-0804">Transcription</keyword>
<evidence type="ECO:0000259" key="4">
    <source>
        <dbReference type="PROSITE" id="PS51843"/>
    </source>
</evidence>
<evidence type="ECO:0000313" key="6">
    <source>
        <dbReference type="Proteomes" id="UP001432322"/>
    </source>
</evidence>
<dbReference type="Pfam" id="PF00104">
    <property type="entry name" value="Hormone_recep"/>
    <property type="match status" value="1"/>
</dbReference>
<accession>A0AAV5VUL4</accession>
<gene>
    <name evidence="5" type="ORF">PFISCL1PPCAC_13694</name>
</gene>
<protein>
    <recommendedName>
        <fullName evidence="4">NR LBD domain-containing protein</fullName>
    </recommendedName>
</protein>
<evidence type="ECO:0000256" key="2">
    <source>
        <dbReference type="ARBA" id="ARBA00023163"/>
    </source>
</evidence>
<dbReference type="InterPro" id="IPR035500">
    <property type="entry name" value="NHR-like_dom_sf"/>
</dbReference>
<dbReference type="SUPFAM" id="SSF48508">
    <property type="entry name" value="Nuclear receptor ligand-binding domain"/>
    <property type="match status" value="1"/>
</dbReference>
<reference evidence="5" key="1">
    <citation type="submission" date="2023-10" db="EMBL/GenBank/DDBJ databases">
        <title>Genome assembly of Pristionchus species.</title>
        <authorList>
            <person name="Yoshida K."/>
            <person name="Sommer R.J."/>
        </authorList>
    </citation>
    <scope>NUCLEOTIDE SEQUENCE</scope>
    <source>
        <strain evidence="5">RS5133</strain>
    </source>
</reference>
<dbReference type="PANTHER" id="PTHR46011">
    <property type="entry name" value="NUCLEAR HORMONE RECEPTOR FAMILY MEMBER NHR-86-RELATED"/>
    <property type="match status" value="1"/>
</dbReference>
<dbReference type="PROSITE" id="PS51843">
    <property type="entry name" value="NR_LBD"/>
    <property type="match status" value="1"/>
</dbReference>
<name>A0AAV5VUL4_9BILA</name>
<evidence type="ECO:0000313" key="5">
    <source>
        <dbReference type="EMBL" id="GMT22397.1"/>
    </source>
</evidence>
<dbReference type="Proteomes" id="UP001432322">
    <property type="component" value="Unassembled WGS sequence"/>
</dbReference>
<organism evidence="5 6">
    <name type="scientific">Pristionchus fissidentatus</name>
    <dbReference type="NCBI Taxonomy" id="1538716"/>
    <lineage>
        <taxon>Eukaryota</taxon>
        <taxon>Metazoa</taxon>
        <taxon>Ecdysozoa</taxon>
        <taxon>Nematoda</taxon>
        <taxon>Chromadorea</taxon>
        <taxon>Rhabditida</taxon>
        <taxon>Rhabditina</taxon>
        <taxon>Diplogasteromorpha</taxon>
        <taxon>Diplogasteroidea</taxon>
        <taxon>Neodiplogasteridae</taxon>
        <taxon>Pristionchus</taxon>
    </lineage>
</organism>
<dbReference type="AlphaFoldDB" id="A0AAV5VUL4"/>
<sequence>AFPAITDLSSEEQDLLCKNYFPKFCLIDNAHRTRMVWGEIKTFAMCSVMSAVDLTRPDLWLGEERGEQHRKSIISTVHAQYEAQFPIFVPTLVRAQITTMEFYAVIALTLCENASSSHLSEQTLSVLDDIRAEILEDLQRYYKDEIGLSDFSTRLGNLITVSHVIQECVSLSEEFAIMQHKLFDLYANDDF</sequence>
<dbReference type="GO" id="GO:0003700">
    <property type="term" value="F:DNA-binding transcription factor activity"/>
    <property type="evidence" value="ECO:0007669"/>
    <property type="project" value="TreeGrafter"/>
</dbReference>
<keyword evidence="3" id="KW-0675">Receptor</keyword>
<dbReference type="PANTHER" id="PTHR46011:SF6">
    <property type="entry name" value="HIGH ZINC ACTIVATED NUCLEAR RECEPTOR PROTEIN"/>
    <property type="match status" value="1"/>
</dbReference>
<keyword evidence="1" id="KW-0805">Transcription regulation</keyword>
<proteinExistence type="predicted"/>
<comment type="caution">
    <text evidence="5">The sequence shown here is derived from an EMBL/GenBank/DDBJ whole genome shotgun (WGS) entry which is preliminary data.</text>
</comment>
<feature type="non-terminal residue" evidence="5">
    <location>
        <position position="191"/>
    </location>
</feature>
<dbReference type="Gene3D" id="1.10.565.10">
    <property type="entry name" value="Retinoid X Receptor"/>
    <property type="match status" value="1"/>
</dbReference>
<dbReference type="InterPro" id="IPR000536">
    <property type="entry name" value="Nucl_hrmn_rcpt_lig-bd"/>
</dbReference>
<feature type="domain" description="NR LBD" evidence="4">
    <location>
        <begin position="1"/>
        <end position="191"/>
    </location>
</feature>
<feature type="non-terminal residue" evidence="5">
    <location>
        <position position="1"/>
    </location>
</feature>